<dbReference type="SUPFAM" id="SSF56601">
    <property type="entry name" value="beta-lactamase/transpeptidase-like"/>
    <property type="match status" value="1"/>
</dbReference>
<dbReference type="GO" id="GO:0004185">
    <property type="term" value="F:serine-type carboxypeptidase activity"/>
    <property type="evidence" value="ECO:0007669"/>
    <property type="project" value="InterPro"/>
</dbReference>
<dbReference type="PROSITE" id="PS51257">
    <property type="entry name" value="PROKAR_LIPOPROTEIN"/>
    <property type="match status" value="1"/>
</dbReference>
<dbReference type="GO" id="GO:0006508">
    <property type="term" value="P:proteolysis"/>
    <property type="evidence" value="ECO:0007669"/>
    <property type="project" value="InterPro"/>
</dbReference>
<protein>
    <submittedName>
        <fullName evidence="3">D-alanyl-D-alanine carboxypeptidase / D-alanyl-D-alanine-endopeptidase (Penicillin-binding protein 4)</fullName>
    </submittedName>
</protein>
<dbReference type="EMBL" id="FNGY01000009">
    <property type="protein sequence ID" value="SDN76739.1"/>
    <property type="molecule type" value="Genomic_DNA"/>
</dbReference>
<keyword evidence="2" id="KW-0378">Hydrolase</keyword>
<keyword evidence="3" id="KW-0121">Carboxypeptidase</keyword>
<dbReference type="Proteomes" id="UP000183200">
    <property type="component" value="Unassembled WGS sequence"/>
</dbReference>
<comment type="similarity">
    <text evidence="1">Belongs to the peptidase S13 family.</text>
</comment>
<dbReference type="OrthoDB" id="9802627at2"/>
<evidence type="ECO:0000313" key="4">
    <source>
        <dbReference type="Proteomes" id="UP000183200"/>
    </source>
</evidence>
<dbReference type="Gene3D" id="3.40.710.10">
    <property type="entry name" value="DD-peptidase/beta-lactamase superfamily"/>
    <property type="match status" value="2"/>
</dbReference>
<reference evidence="4" key="1">
    <citation type="submission" date="2016-10" db="EMBL/GenBank/DDBJ databases">
        <authorList>
            <person name="Varghese N."/>
            <person name="Submissions S."/>
        </authorList>
    </citation>
    <scope>NUCLEOTIDE SEQUENCE [LARGE SCALE GENOMIC DNA]</scope>
    <source>
        <strain evidence="4">DSM 19110</strain>
    </source>
</reference>
<dbReference type="InterPro" id="IPR012338">
    <property type="entry name" value="Beta-lactam/transpept-like"/>
</dbReference>
<keyword evidence="4" id="KW-1185">Reference proteome</keyword>
<dbReference type="Pfam" id="PF02113">
    <property type="entry name" value="Peptidase_S13"/>
    <property type="match status" value="1"/>
</dbReference>
<keyword evidence="3" id="KW-0645">Protease</keyword>
<gene>
    <name evidence="3" type="ORF">SAMN05421820_109173</name>
</gene>
<organism evidence="3 4">
    <name type="scientific">Pedobacter steynii</name>
    <dbReference type="NCBI Taxonomy" id="430522"/>
    <lineage>
        <taxon>Bacteria</taxon>
        <taxon>Pseudomonadati</taxon>
        <taxon>Bacteroidota</taxon>
        <taxon>Sphingobacteriia</taxon>
        <taxon>Sphingobacteriales</taxon>
        <taxon>Sphingobacteriaceae</taxon>
        <taxon>Pedobacter</taxon>
    </lineage>
</organism>
<sequence length="449" mass="50499">MDMVKDKNKIYIFNKGTVLVSLLVSTLLLGACSIEKRLSSSLNHNFKQSKILKENAVGFVLYDPANGKQVFEKDGNGYFVPASNTKLFTFYAALKMLGDSVPSLRYVERNDSLIFWGTGDPSFLQSRLKSGHALDFLKATTRKIFFAPGRYTGLFYGKGWSWDDYNDYYQAEINEFPIMDNLLSVKMRNGALQIQPKGFKDCLITDSSSSSQPFKIQRNLIENRFTHPMGKPPEGFSQEIPYRLSIATTLALLSDTLHKPVGVVQMAMPEDAKTYYNVGTDALLREMLQPSDNFIAEQLLLVCSNELGNELSTEKTIKHVLKTYLSALPDSAIWVDGSGLSRMNLFTPRDMVMVLDLIYKEVNDQNLLFKMLPAGGKSGTLKNAYPKTEMPYVFGKTGTLSNVHNQSGYVLTKKGKVYIYSFMNNNFVLPVSVIRNEIGRIITGIHEKF</sequence>
<dbReference type="InterPro" id="IPR000667">
    <property type="entry name" value="Peptidase_S13"/>
</dbReference>
<evidence type="ECO:0000256" key="2">
    <source>
        <dbReference type="ARBA" id="ARBA00022801"/>
    </source>
</evidence>
<dbReference type="PANTHER" id="PTHR30023:SF0">
    <property type="entry name" value="PENICILLIN-SENSITIVE CARBOXYPEPTIDASE A"/>
    <property type="match status" value="1"/>
</dbReference>
<dbReference type="PRINTS" id="PR00922">
    <property type="entry name" value="DADACBPTASE3"/>
</dbReference>
<dbReference type="RefSeq" id="WP_083362028.1">
    <property type="nucleotide sequence ID" value="NZ_FNGY01000009.1"/>
</dbReference>
<dbReference type="AlphaFoldDB" id="A0A1H0E319"/>
<accession>A0A1H0E319</accession>
<dbReference type="GO" id="GO:0000270">
    <property type="term" value="P:peptidoglycan metabolic process"/>
    <property type="evidence" value="ECO:0007669"/>
    <property type="project" value="TreeGrafter"/>
</dbReference>
<evidence type="ECO:0000313" key="3">
    <source>
        <dbReference type="EMBL" id="SDN76739.1"/>
    </source>
</evidence>
<dbReference type="PANTHER" id="PTHR30023">
    <property type="entry name" value="D-ALANYL-D-ALANINE CARBOXYPEPTIDASE"/>
    <property type="match status" value="1"/>
</dbReference>
<proteinExistence type="inferred from homology"/>
<name>A0A1H0E319_9SPHI</name>
<evidence type="ECO:0000256" key="1">
    <source>
        <dbReference type="ARBA" id="ARBA00006096"/>
    </source>
</evidence>